<dbReference type="InterPro" id="IPR054339">
    <property type="entry name" value="GMT_wHTH"/>
</dbReference>
<dbReference type="NCBIfam" id="TIGR04474">
    <property type="entry name" value="tcm_partner"/>
    <property type="match status" value="1"/>
</dbReference>
<sequence>MTHNLKNKKITRNSMTIHHYNWKNGPAELQQHSVAKLDVLRAYLIQYFKTLASLPQQDIFRLTLVDGFAGGGLYRHKDKQELVHGSPLVCLEAVKEAEYLLNQERKKPLRLDVDYIFVEENKETFKHLEFVLKNKGYLSPTTSKIQMLNGCFQDYAPKIIEFVQKKSPRNGRSIFILDQYGYTDVPTNLMRNIFRELPRAEIILTFNVDSLINFAGAGKTTADILNKIGIKLPEVFNSIDFQKLKEKDKSWRFFVQSVLHESLITACNAAFFTPFFIRNSGGHGDYWLIHMSQHYKARDVMTEVHWQYRNNFIHYGGSGLDMFNLVGYDPNSDENFHGQSTLGFEFDDIARDSSIRQLTEEFPKLIYANEQEMNFEALFSMTCNKTPATAAIYREVLSQLVAGKEIQILAVDGRIRRNGNNIQLSDRIIPHTQRKLFDMY</sequence>
<gene>
    <name evidence="2" type="ORF">HMPREF9098_0857</name>
</gene>
<dbReference type="AlphaFoldDB" id="F0EYC3"/>
<feature type="domain" description="GMT-like wHTH" evidence="1">
    <location>
        <begin position="327"/>
        <end position="413"/>
    </location>
</feature>
<name>F0EYC3_9NEIS</name>
<evidence type="ECO:0000313" key="3">
    <source>
        <dbReference type="Proteomes" id="UP000004088"/>
    </source>
</evidence>
<proteinExistence type="predicted"/>
<reference evidence="2 3" key="1">
    <citation type="submission" date="2011-01" db="EMBL/GenBank/DDBJ databases">
        <authorList>
            <person name="Muzny D."/>
            <person name="Qin X."/>
            <person name="Deng J."/>
            <person name="Jiang H."/>
            <person name="Liu Y."/>
            <person name="Qu J."/>
            <person name="Song X.-Z."/>
            <person name="Zhang L."/>
            <person name="Thornton R."/>
            <person name="Coyle M."/>
            <person name="Francisco L."/>
            <person name="Jackson L."/>
            <person name="Javaid M."/>
            <person name="Korchina V."/>
            <person name="Kovar C."/>
            <person name="Mata R."/>
            <person name="Mathew T."/>
            <person name="Ngo R."/>
            <person name="Nguyen L."/>
            <person name="Nguyen N."/>
            <person name="Okwuonu G."/>
            <person name="Ongeri F."/>
            <person name="Pham C."/>
            <person name="Simmons D."/>
            <person name="Wilczek-Boney K."/>
            <person name="Hale W."/>
            <person name="Jakkamsetti A."/>
            <person name="Pham P."/>
            <person name="Ruth R."/>
            <person name="San Lucas F."/>
            <person name="Warren J."/>
            <person name="Zhang J."/>
            <person name="Zhao Z."/>
            <person name="Zhou C."/>
            <person name="Zhu D."/>
            <person name="Lee S."/>
            <person name="Bess C."/>
            <person name="Blankenburg K."/>
            <person name="Forbes L."/>
            <person name="Fu Q."/>
            <person name="Gubbala S."/>
            <person name="Hirani K."/>
            <person name="Jayaseelan J.C."/>
            <person name="Lara F."/>
            <person name="Munidasa M."/>
            <person name="Palculict T."/>
            <person name="Patil S."/>
            <person name="Pu L.-L."/>
            <person name="Saada N."/>
            <person name="Tang L."/>
            <person name="Weissenberger G."/>
            <person name="Zhu Y."/>
            <person name="Hemphill L."/>
            <person name="Shang Y."/>
            <person name="Youmans B."/>
            <person name="Ayvaz T."/>
            <person name="Ross M."/>
            <person name="Santibanez J."/>
            <person name="Aqrawi P."/>
            <person name="Gross S."/>
            <person name="Joshi V."/>
            <person name="Fowler G."/>
            <person name="Nazareth L."/>
            <person name="Reid J."/>
            <person name="Worley K."/>
            <person name="Petrosino J."/>
            <person name="Highlander S."/>
            <person name="Gibbs R."/>
        </authorList>
    </citation>
    <scope>NUCLEOTIDE SEQUENCE [LARGE SCALE GENOMIC DNA]</scope>
    <source>
        <strain evidence="2 3">ATCC 33394</strain>
    </source>
</reference>
<accession>F0EYC3</accession>
<keyword evidence="3" id="KW-1185">Reference proteome</keyword>
<dbReference type="STRING" id="888741.HMPREF9098_0857"/>
<organism evidence="2 3">
    <name type="scientific">Kingella denitrificans ATCC 33394</name>
    <dbReference type="NCBI Taxonomy" id="888741"/>
    <lineage>
        <taxon>Bacteria</taxon>
        <taxon>Pseudomonadati</taxon>
        <taxon>Pseudomonadota</taxon>
        <taxon>Betaproteobacteria</taxon>
        <taxon>Neisseriales</taxon>
        <taxon>Neisseriaceae</taxon>
        <taxon>Kingella</taxon>
    </lineage>
</organism>
<dbReference type="Proteomes" id="UP000004088">
    <property type="component" value="Unassembled WGS sequence"/>
</dbReference>
<evidence type="ECO:0000259" key="1">
    <source>
        <dbReference type="Pfam" id="PF22560"/>
    </source>
</evidence>
<protein>
    <recommendedName>
        <fullName evidence="1">GMT-like wHTH domain-containing protein</fullName>
    </recommendedName>
</protein>
<comment type="caution">
    <text evidence="2">The sequence shown here is derived from an EMBL/GenBank/DDBJ whole genome shotgun (WGS) entry which is preliminary data.</text>
</comment>
<dbReference type="InterPro" id="IPR031009">
    <property type="entry name" value="Tcm_partner"/>
</dbReference>
<evidence type="ECO:0000313" key="2">
    <source>
        <dbReference type="EMBL" id="EGC17531.1"/>
    </source>
</evidence>
<dbReference type="HOGENOM" id="CLU_053483_0_0_4"/>
<dbReference type="EMBL" id="AEWV01000015">
    <property type="protein sequence ID" value="EGC17531.1"/>
    <property type="molecule type" value="Genomic_DNA"/>
</dbReference>
<dbReference type="Pfam" id="PF22560">
    <property type="entry name" value="GMT-wHTH"/>
    <property type="match status" value="1"/>
</dbReference>